<feature type="compositionally biased region" description="Basic and acidic residues" evidence="1">
    <location>
        <begin position="49"/>
        <end position="65"/>
    </location>
</feature>
<reference evidence="2" key="1">
    <citation type="submission" date="2020-03" db="EMBL/GenBank/DDBJ databases">
        <authorList>
            <person name="Weist P."/>
        </authorList>
    </citation>
    <scope>NUCLEOTIDE SEQUENCE</scope>
</reference>
<sequence>MVTHSSTLTERGGWVNCRYPPLFSQFMCTHRSRSFFALSHEPPLLSKPIHPEDTGPGPRKEENTLKRMRPY</sequence>
<proteinExistence type="predicted"/>
<accession>A0A9N7YSM6</accession>
<name>A0A9N7YSM6_PLEPL</name>
<protein>
    <submittedName>
        <fullName evidence="2">Uncharacterized protein</fullName>
    </submittedName>
</protein>
<dbReference type="Proteomes" id="UP001153269">
    <property type="component" value="Unassembled WGS sequence"/>
</dbReference>
<comment type="caution">
    <text evidence="2">The sequence shown here is derived from an EMBL/GenBank/DDBJ whole genome shotgun (WGS) entry which is preliminary data.</text>
</comment>
<gene>
    <name evidence="2" type="ORF">PLEPLA_LOCUS30673</name>
</gene>
<keyword evidence="3" id="KW-1185">Reference proteome</keyword>
<evidence type="ECO:0000256" key="1">
    <source>
        <dbReference type="SAM" id="MobiDB-lite"/>
    </source>
</evidence>
<dbReference type="AlphaFoldDB" id="A0A9N7YSM6"/>
<evidence type="ECO:0000313" key="3">
    <source>
        <dbReference type="Proteomes" id="UP001153269"/>
    </source>
</evidence>
<evidence type="ECO:0000313" key="2">
    <source>
        <dbReference type="EMBL" id="CAB1442954.1"/>
    </source>
</evidence>
<dbReference type="EMBL" id="CADEAL010002968">
    <property type="protein sequence ID" value="CAB1442954.1"/>
    <property type="molecule type" value="Genomic_DNA"/>
</dbReference>
<organism evidence="2 3">
    <name type="scientific">Pleuronectes platessa</name>
    <name type="common">European plaice</name>
    <dbReference type="NCBI Taxonomy" id="8262"/>
    <lineage>
        <taxon>Eukaryota</taxon>
        <taxon>Metazoa</taxon>
        <taxon>Chordata</taxon>
        <taxon>Craniata</taxon>
        <taxon>Vertebrata</taxon>
        <taxon>Euteleostomi</taxon>
        <taxon>Actinopterygii</taxon>
        <taxon>Neopterygii</taxon>
        <taxon>Teleostei</taxon>
        <taxon>Neoteleostei</taxon>
        <taxon>Acanthomorphata</taxon>
        <taxon>Carangaria</taxon>
        <taxon>Pleuronectiformes</taxon>
        <taxon>Pleuronectoidei</taxon>
        <taxon>Pleuronectidae</taxon>
        <taxon>Pleuronectes</taxon>
    </lineage>
</organism>
<feature type="region of interest" description="Disordered" evidence="1">
    <location>
        <begin position="42"/>
        <end position="71"/>
    </location>
</feature>